<feature type="compositionally biased region" description="Gly residues" evidence="10">
    <location>
        <begin position="190"/>
        <end position="199"/>
    </location>
</feature>
<name>A0AAN6K492_9PEZI</name>
<feature type="non-terminal residue" evidence="12">
    <location>
        <position position="1"/>
    </location>
</feature>
<evidence type="ECO:0000259" key="11">
    <source>
        <dbReference type="SMART" id="SM01217"/>
    </source>
</evidence>
<organism evidence="12 13">
    <name type="scientific">Friedmanniomyces endolithicus</name>
    <dbReference type="NCBI Taxonomy" id="329885"/>
    <lineage>
        <taxon>Eukaryota</taxon>
        <taxon>Fungi</taxon>
        <taxon>Dikarya</taxon>
        <taxon>Ascomycota</taxon>
        <taxon>Pezizomycotina</taxon>
        <taxon>Dothideomycetes</taxon>
        <taxon>Dothideomycetidae</taxon>
        <taxon>Mycosphaerellales</taxon>
        <taxon>Teratosphaeriaceae</taxon>
        <taxon>Friedmanniomyces</taxon>
    </lineage>
</organism>
<feature type="region of interest" description="Disordered" evidence="10">
    <location>
        <begin position="120"/>
        <end position="223"/>
    </location>
</feature>
<dbReference type="InterPro" id="IPR026891">
    <property type="entry name" value="Fn3-like"/>
</dbReference>
<evidence type="ECO:0000256" key="5">
    <source>
        <dbReference type="ARBA" id="ARBA00022525"/>
    </source>
</evidence>
<dbReference type="GO" id="GO:0005576">
    <property type="term" value="C:extracellular region"/>
    <property type="evidence" value="ECO:0007669"/>
    <property type="project" value="UniProtKB-SubCell"/>
</dbReference>
<comment type="function">
    <text evidence="9">Beta-glucosidases are one of a number of cellulolytic enzymes involved in the degradation of cellulosic biomass. Catalyzes the last step releasing glucose from the inhibitory cellobiose.</text>
</comment>
<evidence type="ECO:0000256" key="3">
    <source>
        <dbReference type="ARBA" id="ARBA00005336"/>
    </source>
</evidence>
<feature type="compositionally biased region" description="Low complexity" evidence="10">
    <location>
        <begin position="120"/>
        <end position="175"/>
    </location>
</feature>
<comment type="caution">
    <text evidence="12">The sequence shown here is derived from an EMBL/GenBank/DDBJ whole genome shotgun (WGS) entry which is preliminary data.</text>
</comment>
<evidence type="ECO:0000256" key="6">
    <source>
        <dbReference type="ARBA" id="ARBA00022729"/>
    </source>
</evidence>
<comment type="subcellular location">
    <subcellularLocation>
        <location evidence="2">Secreted</location>
    </subcellularLocation>
</comment>
<feature type="domain" description="Fibronectin type III-like" evidence="11">
    <location>
        <begin position="28"/>
        <end position="100"/>
    </location>
</feature>
<dbReference type="SMART" id="SM01217">
    <property type="entry name" value="Fn3_like"/>
    <property type="match status" value="1"/>
</dbReference>
<evidence type="ECO:0000313" key="12">
    <source>
        <dbReference type="EMBL" id="KAK0956459.1"/>
    </source>
</evidence>
<dbReference type="PANTHER" id="PTHR42715:SF12">
    <property type="entry name" value="BETA-GLUCOSIDASE G-RELATED"/>
    <property type="match status" value="1"/>
</dbReference>
<evidence type="ECO:0000256" key="7">
    <source>
        <dbReference type="ARBA" id="ARBA00022801"/>
    </source>
</evidence>
<comment type="similarity">
    <text evidence="3">Belongs to the glycosyl hydrolase 3 family.</text>
</comment>
<proteinExistence type="inferred from homology"/>
<dbReference type="Pfam" id="PF14310">
    <property type="entry name" value="Fn3-like"/>
    <property type="match status" value="1"/>
</dbReference>
<evidence type="ECO:0000256" key="1">
    <source>
        <dbReference type="ARBA" id="ARBA00000448"/>
    </source>
</evidence>
<keyword evidence="7" id="KW-0378">Hydrolase</keyword>
<dbReference type="AlphaFoldDB" id="A0AAN6K492"/>
<protein>
    <recommendedName>
        <fullName evidence="4">beta-glucosidase</fullName>
        <ecNumber evidence="4">3.2.1.21</ecNumber>
    </recommendedName>
</protein>
<dbReference type="GO" id="GO:0009251">
    <property type="term" value="P:glucan catabolic process"/>
    <property type="evidence" value="ECO:0007669"/>
    <property type="project" value="TreeGrafter"/>
</dbReference>
<evidence type="ECO:0000256" key="4">
    <source>
        <dbReference type="ARBA" id="ARBA00012744"/>
    </source>
</evidence>
<accession>A0AAN6K492</accession>
<dbReference type="InterPro" id="IPR050288">
    <property type="entry name" value="Cellulose_deg_GH3"/>
</dbReference>
<dbReference type="Proteomes" id="UP001175353">
    <property type="component" value="Unassembled WGS sequence"/>
</dbReference>
<keyword evidence="8" id="KW-0326">Glycosidase</keyword>
<dbReference type="Gene3D" id="2.60.40.10">
    <property type="entry name" value="Immunoglobulins"/>
    <property type="match status" value="1"/>
</dbReference>
<dbReference type="GO" id="GO:0008422">
    <property type="term" value="F:beta-glucosidase activity"/>
    <property type="evidence" value="ECO:0007669"/>
    <property type="project" value="UniProtKB-EC"/>
</dbReference>
<comment type="catalytic activity">
    <reaction evidence="1">
        <text>Hydrolysis of terminal, non-reducing beta-D-glucosyl residues with release of beta-D-glucose.</text>
        <dbReference type="EC" id="3.2.1.21"/>
    </reaction>
</comment>
<dbReference type="EMBL" id="JAUJLE010000436">
    <property type="protein sequence ID" value="KAK0956459.1"/>
    <property type="molecule type" value="Genomic_DNA"/>
</dbReference>
<evidence type="ECO:0000256" key="2">
    <source>
        <dbReference type="ARBA" id="ARBA00004613"/>
    </source>
</evidence>
<evidence type="ECO:0000256" key="9">
    <source>
        <dbReference type="ARBA" id="ARBA00024983"/>
    </source>
</evidence>
<keyword evidence="13" id="KW-1185">Reference proteome</keyword>
<dbReference type="EC" id="3.2.1.21" evidence="4"/>
<evidence type="ECO:0000256" key="10">
    <source>
        <dbReference type="SAM" id="MobiDB-lite"/>
    </source>
</evidence>
<gene>
    <name evidence="12" type="ORF">LTR91_022368</name>
</gene>
<dbReference type="InterPro" id="IPR013783">
    <property type="entry name" value="Ig-like_fold"/>
</dbReference>
<keyword evidence="5" id="KW-0964">Secreted</keyword>
<evidence type="ECO:0000313" key="13">
    <source>
        <dbReference type="Proteomes" id="UP001175353"/>
    </source>
</evidence>
<reference evidence="12" key="1">
    <citation type="submission" date="2023-06" db="EMBL/GenBank/DDBJ databases">
        <title>Black Yeasts Isolated from many extreme environments.</title>
        <authorList>
            <person name="Coleine C."/>
            <person name="Stajich J.E."/>
            <person name="Selbmann L."/>
        </authorList>
    </citation>
    <scope>NUCLEOTIDE SEQUENCE</scope>
    <source>
        <strain evidence="12">CCFEE 5200</strain>
    </source>
</reference>
<keyword evidence="6" id="KW-0732">Signal</keyword>
<dbReference type="PANTHER" id="PTHR42715">
    <property type="entry name" value="BETA-GLUCOSIDASE"/>
    <property type="match status" value="1"/>
</dbReference>
<evidence type="ECO:0000256" key="8">
    <source>
        <dbReference type="ARBA" id="ARBA00023295"/>
    </source>
</evidence>
<sequence>PGGNPALWDVLYTVSVSVSNTGSVAGATVPQLYLGLPQPANEDYTPVKVLRGFQKVLLAPGESQTVTFSLTRRDISYWDTFTQQWIIGSSSIGVLAGFSSRDIQSTTSFSPLTGASAYGGSSVSAPSPSSSSTAGGYGAPSSSSSTIGGYSAPVSSPASSTAGGYGGPSPSSSTAGGYGAPSPSPAPGYGADGQGGDKGGPWHWASGENGASHWGSPPAAVEQ</sequence>